<dbReference type="Proteomes" id="UP000664914">
    <property type="component" value="Chromosome"/>
</dbReference>
<organism evidence="2 3">
    <name type="scientific">Rhizorhabdus wittichii</name>
    <dbReference type="NCBI Taxonomy" id="160791"/>
    <lineage>
        <taxon>Bacteria</taxon>
        <taxon>Pseudomonadati</taxon>
        <taxon>Pseudomonadota</taxon>
        <taxon>Alphaproteobacteria</taxon>
        <taxon>Sphingomonadales</taxon>
        <taxon>Sphingomonadaceae</taxon>
        <taxon>Rhizorhabdus</taxon>
    </lineage>
</organism>
<gene>
    <name evidence="2" type="ORF">HRJ34_15445</name>
</gene>
<reference evidence="2" key="1">
    <citation type="submission" date="2020-07" db="EMBL/GenBank/DDBJ databases">
        <authorList>
            <person name="Camacho E."/>
        </authorList>
    </citation>
    <scope>NUCLEOTIDE SEQUENCE</scope>
    <source>
        <strain evidence="2">MPO218</strain>
    </source>
</reference>
<keyword evidence="1" id="KW-1133">Transmembrane helix</keyword>
<evidence type="ECO:0000313" key="2">
    <source>
        <dbReference type="EMBL" id="QTH19762.1"/>
    </source>
</evidence>
<proteinExistence type="predicted"/>
<keyword evidence="1" id="KW-0472">Membrane</keyword>
<reference evidence="2" key="2">
    <citation type="submission" date="2021-04" db="EMBL/GenBank/DDBJ databases">
        <title>Isolation and genomic analysis of the ibuprofen-degrading bacterium Sphingomonas strain MPO218.</title>
        <authorList>
            <person name="Aulestia M."/>
            <person name="Flores A."/>
            <person name="Mangas E.L."/>
            <person name="Perez-Pulido A.J."/>
            <person name="Santero E."/>
            <person name="Camacho E.M."/>
        </authorList>
    </citation>
    <scope>NUCLEOTIDE SEQUENCE</scope>
    <source>
        <strain evidence="2">MPO218</strain>
    </source>
</reference>
<evidence type="ECO:0000313" key="3">
    <source>
        <dbReference type="Proteomes" id="UP000664914"/>
    </source>
</evidence>
<sequence>MSPLAWFVLAVALYAVGLGLFFYWLLTRAETLPTDDPAGLSDAELIEMQRIRQEAE</sequence>
<dbReference type="RefSeq" id="WP_208631726.1">
    <property type="nucleotide sequence ID" value="NZ_CP059319.1"/>
</dbReference>
<feature type="transmembrane region" description="Helical" evidence="1">
    <location>
        <begin position="6"/>
        <end position="26"/>
    </location>
</feature>
<evidence type="ECO:0000256" key="1">
    <source>
        <dbReference type="SAM" id="Phobius"/>
    </source>
</evidence>
<accession>A0A975CYM5</accession>
<keyword evidence="1" id="KW-0812">Transmembrane</keyword>
<protein>
    <submittedName>
        <fullName evidence="2">Uncharacterized protein</fullName>
    </submittedName>
</protein>
<dbReference type="AlphaFoldDB" id="A0A975CYM5"/>
<dbReference type="EMBL" id="CP059319">
    <property type="protein sequence ID" value="QTH19762.1"/>
    <property type="molecule type" value="Genomic_DNA"/>
</dbReference>
<name>A0A975CYM5_9SPHN</name>